<keyword evidence="2" id="KW-0560">Oxidoreductase</keyword>
<dbReference type="InterPro" id="IPR001670">
    <property type="entry name" value="ADH_Fe/GldA"/>
</dbReference>
<evidence type="ECO:0000313" key="7">
    <source>
        <dbReference type="Proteomes" id="UP000199022"/>
    </source>
</evidence>
<dbReference type="PANTHER" id="PTHR11496">
    <property type="entry name" value="ALCOHOL DEHYDROGENASE"/>
    <property type="match status" value="1"/>
</dbReference>
<sequence length="400" mass="40310">MTAVLSTPERPPAPASASGPFSKYLVPEVVFGWGALSEAGHAARRLGARRPFVVTDEGVAAAGWWDELAGHLAAAGLTGTVWQGMTPNPKDHEVAAGARAYAESGCDVVVGLGGGSVIDAAKAIAVVASNGGAILDYEGVDRVGLALPPTVMCPTTAGTGADVSQFAVVTDTGRRVKATLIGRALVPDISVTDPRLLTTMPDELAAATGLDALTHAVEAYVSRAHGPLSDAHALHAVQLIAGNLRRTLTHPDDEAARTAMAQASLEAGLAFTNAILGATHAMSHQVGGLLDLPHGVLNGVLLPHVMRFNAQHSAERFVPVAAALGVDTTRLSAGAAADAAADAVAALAADLGCPAGLAELGVRPADLGTLAASTLADACLSTNPRDAGAAEVTDLFRAAM</sequence>
<dbReference type="InterPro" id="IPR039697">
    <property type="entry name" value="Alcohol_dehydrogenase_Fe"/>
</dbReference>
<reference evidence="7" key="1">
    <citation type="submission" date="2016-10" db="EMBL/GenBank/DDBJ databases">
        <authorList>
            <person name="Varghese N."/>
            <person name="Submissions S."/>
        </authorList>
    </citation>
    <scope>NUCLEOTIDE SEQUENCE [LARGE SCALE GENOMIC DNA]</scope>
    <source>
        <strain evidence="7">DSM 45962</strain>
    </source>
</reference>
<keyword evidence="7" id="KW-1185">Reference proteome</keyword>
<comment type="similarity">
    <text evidence="1">Belongs to the iron-containing alcohol dehydrogenase family.</text>
</comment>
<protein>
    <submittedName>
        <fullName evidence="6">Alcohol dehydrogenase, class IV</fullName>
    </submittedName>
</protein>
<feature type="domain" description="Fe-containing alcohol dehydrogenase-like C-terminal" evidence="5">
    <location>
        <begin position="206"/>
        <end position="400"/>
    </location>
</feature>
<dbReference type="AlphaFoldDB" id="A0A1I1R825"/>
<evidence type="ECO:0000259" key="5">
    <source>
        <dbReference type="Pfam" id="PF25137"/>
    </source>
</evidence>
<dbReference type="RefSeq" id="WP_091560942.1">
    <property type="nucleotide sequence ID" value="NZ_BNAC01000001.1"/>
</dbReference>
<dbReference type="PROSITE" id="PS00913">
    <property type="entry name" value="ADH_IRON_1"/>
    <property type="match status" value="1"/>
</dbReference>
<evidence type="ECO:0000256" key="1">
    <source>
        <dbReference type="ARBA" id="ARBA00007358"/>
    </source>
</evidence>
<proteinExistence type="inferred from homology"/>
<dbReference type="SUPFAM" id="SSF56796">
    <property type="entry name" value="Dehydroquinate synthase-like"/>
    <property type="match status" value="1"/>
</dbReference>
<dbReference type="Gene3D" id="3.40.50.1970">
    <property type="match status" value="1"/>
</dbReference>
<evidence type="ECO:0000256" key="2">
    <source>
        <dbReference type="ARBA" id="ARBA00023002"/>
    </source>
</evidence>
<accession>A0A1I1R825</accession>
<dbReference type="Gene3D" id="1.20.1090.10">
    <property type="entry name" value="Dehydroquinate synthase-like - alpha domain"/>
    <property type="match status" value="1"/>
</dbReference>
<feature type="domain" description="Alcohol dehydrogenase iron-type/glycerol dehydrogenase GldA" evidence="4">
    <location>
        <begin position="28"/>
        <end position="194"/>
    </location>
</feature>
<evidence type="ECO:0000313" key="6">
    <source>
        <dbReference type="EMBL" id="SFD30501.1"/>
    </source>
</evidence>
<dbReference type="Proteomes" id="UP000199022">
    <property type="component" value="Unassembled WGS sequence"/>
</dbReference>
<dbReference type="Pfam" id="PF25137">
    <property type="entry name" value="ADH_Fe_C"/>
    <property type="match status" value="1"/>
</dbReference>
<name>A0A1I1R825_9ACTN</name>
<dbReference type="FunFam" id="1.20.1090.10:FF:000001">
    <property type="entry name" value="Aldehyde-alcohol dehydrogenase"/>
    <property type="match status" value="1"/>
</dbReference>
<organism evidence="6 7">
    <name type="scientific">Klenkia taihuensis</name>
    <dbReference type="NCBI Taxonomy" id="1225127"/>
    <lineage>
        <taxon>Bacteria</taxon>
        <taxon>Bacillati</taxon>
        <taxon>Actinomycetota</taxon>
        <taxon>Actinomycetes</taxon>
        <taxon>Geodermatophilales</taxon>
        <taxon>Geodermatophilaceae</taxon>
        <taxon>Klenkia</taxon>
    </lineage>
</organism>
<dbReference type="OrthoDB" id="323926at2"/>
<dbReference type="STRING" id="1225127.SAMN05661030_3157"/>
<gene>
    <name evidence="6" type="ORF">SAMN05661030_3157</name>
</gene>
<dbReference type="PANTHER" id="PTHR11496:SF102">
    <property type="entry name" value="ALCOHOL DEHYDROGENASE 4"/>
    <property type="match status" value="1"/>
</dbReference>
<dbReference type="InterPro" id="IPR018211">
    <property type="entry name" value="ADH_Fe_CS"/>
</dbReference>
<dbReference type="EMBL" id="FOMD01000003">
    <property type="protein sequence ID" value="SFD30501.1"/>
    <property type="molecule type" value="Genomic_DNA"/>
</dbReference>
<dbReference type="InterPro" id="IPR056798">
    <property type="entry name" value="ADH_Fe_C"/>
</dbReference>
<dbReference type="Pfam" id="PF00465">
    <property type="entry name" value="Fe-ADH"/>
    <property type="match status" value="1"/>
</dbReference>
<evidence type="ECO:0000259" key="4">
    <source>
        <dbReference type="Pfam" id="PF00465"/>
    </source>
</evidence>
<evidence type="ECO:0000256" key="3">
    <source>
        <dbReference type="ARBA" id="ARBA00023027"/>
    </source>
</evidence>
<dbReference type="GO" id="GO:0004022">
    <property type="term" value="F:alcohol dehydrogenase (NAD+) activity"/>
    <property type="evidence" value="ECO:0007669"/>
    <property type="project" value="UniProtKB-ARBA"/>
</dbReference>
<dbReference type="FunFam" id="3.40.50.1970:FF:000003">
    <property type="entry name" value="Alcohol dehydrogenase, iron-containing"/>
    <property type="match status" value="1"/>
</dbReference>
<dbReference type="GO" id="GO:0046872">
    <property type="term" value="F:metal ion binding"/>
    <property type="evidence" value="ECO:0007669"/>
    <property type="project" value="InterPro"/>
</dbReference>
<keyword evidence="3" id="KW-0520">NAD</keyword>